<gene>
    <name evidence="2" type="ORF">Cvel_9416</name>
</gene>
<organism evidence="2">
    <name type="scientific">Chromera velia CCMP2878</name>
    <dbReference type="NCBI Taxonomy" id="1169474"/>
    <lineage>
        <taxon>Eukaryota</taxon>
        <taxon>Sar</taxon>
        <taxon>Alveolata</taxon>
        <taxon>Colpodellida</taxon>
        <taxon>Chromeraceae</taxon>
        <taxon>Chromera</taxon>
    </lineage>
</organism>
<dbReference type="PANTHER" id="PTHR15615:SF108">
    <property type="entry name" value="PROTEIN CNPPD1"/>
    <property type="match status" value="1"/>
</dbReference>
<reference evidence="2" key="1">
    <citation type="submission" date="2014-11" db="EMBL/GenBank/DDBJ databases">
        <authorList>
            <person name="Otto D Thomas"/>
            <person name="Naeem Raeece"/>
        </authorList>
    </citation>
    <scope>NUCLEOTIDE SEQUENCE</scope>
</reference>
<evidence type="ECO:0000313" key="2">
    <source>
        <dbReference type="EMBL" id="CEM49460.1"/>
    </source>
</evidence>
<feature type="compositionally biased region" description="Low complexity" evidence="1">
    <location>
        <begin position="715"/>
        <end position="724"/>
    </location>
</feature>
<feature type="compositionally biased region" description="Low complexity" evidence="1">
    <location>
        <begin position="666"/>
        <end position="678"/>
    </location>
</feature>
<feature type="compositionally biased region" description="Pro residues" evidence="1">
    <location>
        <begin position="652"/>
        <end position="665"/>
    </location>
</feature>
<dbReference type="PANTHER" id="PTHR15615">
    <property type="match status" value="1"/>
</dbReference>
<proteinExistence type="predicted"/>
<feature type="region of interest" description="Disordered" evidence="1">
    <location>
        <begin position="66"/>
        <end position="94"/>
    </location>
</feature>
<dbReference type="EMBL" id="CDMZ01004341">
    <property type="protein sequence ID" value="CEM49460.1"/>
    <property type="molecule type" value="Genomic_DNA"/>
</dbReference>
<sequence>MHIFQWLEPVGLDARDVEPLQKEDLGAFLQAREAARSLLNPFFPTAEDQAVRVSLMESFSSPSTCACSHSPSGSSDPSPTASSDGLSAQPPCASSPLGGRGGSCKMCESGVIGARGGCASARAEAAAIEPAFMDPQVEESMRNSLGNIVDDICCLLEKVSRLAPADRKAEDGTQKLTDIFDCTEIPQISPQEWFRYQAEQTQASPACLVTALIYVDRVFARLRENAERRAEGRTDGLVRPVLLPSHSSSSSSKGGNVGGGALTSAAVGGVAPYPEIEESSIIEWPPETPEEILAALQSTMQQQMIQVQQGGPIVNPQQLCAEVQALALGLSLPPVVSPPSTGSSSLSSSSPKLMQLPALPLSVDLLSVSRLLSSALMIAARYGDDLMWGNSHYALASGQPKAWIARMESVFLQLIDWRCAVSAEEFWTYVREIERFAIASRANAATLAASPTACCLASPTAAVGVPSGADGSPVLTLQTLQALQQFICQQAQQQQKQQQSAGVAAQYPVHLLPPLCNGAAPSNANGTGGDLPRAGSWGDFQSTCAGGNSMRGVGAMSWSGTGSIGGCSPPAIAFPHQQQFAPAPTGPACCGLTSPLPLQHGASVAGFGLSPPCSTSGPWGSLSRAPNSVEVPPPPPPAVEQRPLLSAFGGGVPPPPPPPPPPAGPRPSVSSSQEQQQQRCWLSHITPTPSCSNLGGIPTGAVLPKAEPGLGGQYGRAQGQGQAAFPNNGSCGSGSRHRSMSDLPLRLPLGDDSLDHSLNAANLNLNRFLLPHSHAPHAQGVKGGMLPVNNHKQRLQAPGGGCRQ</sequence>
<protein>
    <submittedName>
        <fullName evidence="2">Uncharacterized protein</fullName>
    </submittedName>
</protein>
<feature type="region of interest" description="Disordered" evidence="1">
    <location>
        <begin position="702"/>
        <end position="739"/>
    </location>
</feature>
<dbReference type="Gene3D" id="1.10.472.10">
    <property type="entry name" value="Cyclin-like"/>
    <property type="match status" value="1"/>
</dbReference>
<accession>A0A0G4HY47</accession>
<dbReference type="AlphaFoldDB" id="A0A0G4HY47"/>
<dbReference type="VEuPathDB" id="CryptoDB:Cvel_9416"/>
<name>A0A0G4HY47_9ALVE</name>
<feature type="compositionally biased region" description="Low complexity" evidence="1">
    <location>
        <begin position="66"/>
        <end position="85"/>
    </location>
</feature>
<evidence type="ECO:0000256" key="1">
    <source>
        <dbReference type="SAM" id="MobiDB-lite"/>
    </source>
</evidence>
<feature type="region of interest" description="Disordered" evidence="1">
    <location>
        <begin position="615"/>
        <end position="680"/>
    </location>
</feature>
<feature type="compositionally biased region" description="Low complexity" evidence="1">
    <location>
        <begin position="245"/>
        <end position="254"/>
    </location>
</feature>
<feature type="region of interest" description="Disordered" evidence="1">
    <location>
        <begin position="240"/>
        <end position="259"/>
    </location>
</feature>
<dbReference type="InterPro" id="IPR013922">
    <property type="entry name" value="Cyclin_PHO80-like"/>
</dbReference>
<dbReference type="GO" id="GO:0019901">
    <property type="term" value="F:protein kinase binding"/>
    <property type="evidence" value="ECO:0007669"/>
    <property type="project" value="InterPro"/>
</dbReference>
<feature type="region of interest" description="Disordered" evidence="1">
    <location>
        <begin position="780"/>
        <end position="804"/>
    </location>
</feature>